<dbReference type="CDD" id="cd00082">
    <property type="entry name" value="HisKA"/>
    <property type="match status" value="1"/>
</dbReference>
<dbReference type="GO" id="GO:0000155">
    <property type="term" value="F:phosphorelay sensor kinase activity"/>
    <property type="evidence" value="ECO:0007669"/>
    <property type="project" value="InterPro"/>
</dbReference>
<keyword evidence="6 11" id="KW-0418">Kinase</keyword>
<dbReference type="InterPro" id="IPR003661">
    <property type="entry name" value="HisK_dim/P_dom"/>
</dbReference>
<keyword evidence="9" id="KW-0812">Transmembrane</keyword>
<evidence type="ECO:0000313" key="12">
    <source>
        <dbReference type="Proteomes" id="UP000549695"/>
    </source>
</evidence>
<dbReference type="GeneID" id="98053021"/>
<accession>A0A852W1I1</accession>
<protein>
    <recommendedName>
        <fullName evidence="3">histidine kinase</fullName>
        <ecNumber evidence="3">2.7.13.3</ecNumber>
    </recommendedName>
</protein>
<dbReference type="GO" id="GO:0005886">
    <property type="term" value="C:plasma membrane"/>
    <property type="evidence" value="ECO:0007669"/>
    <property type="project" value="UniProtKB-SubCell"/>
</dbReference>
<feature type="transmembrane region" description="Helical" evidence="9">
    <location>
        <begin position="66"/>
        <end position="87"/>
    </location>
</feature>
<evidence type="ECO:0000256" key="3">
    <source>
        <dbReference type="ARBA" id="ARBA00012438"/>
    </source>
</evidence>
<dbReference type="Pfam" id="PF00512">
    <property type="entry name" value="HisKA"/>
    <property type="match status" value="1"/>
</dbReference>
<dbReference type="Pfam" id="PF02518">
    <property type="entry name" value="HATPase_c"/>
    <property type="match status" value="1"/>
</dbReference>
<evidence type="ECO:0000259" key="10">
    <source>
        <dbReference type="PROSITE" id="PS50109"/>
    </source>
</evidence>
<keyword evidence="9" id="KW-1133">Transmembrane helix</keyword>
<feature type="transmembrane region" description="Helical" evidence="9">
    <location>
        <begin position="6"/>
        <end position="27"/>
    </location>
</feature>
<dbReference type="CDD" id="cd00075">
    <property type="entry name" value="HATPase"/>
    <property type="match status" value="1"/>
</dbReference>
<gene>
    <name evidence="11" type="ORF">HDA37_003293</name>
</gene>
<feature type="region of interest" description="Disordered" evidence="8">
    <location>
        <begin position="331"/>
        <end position="374"/>
    </location>
</feature>
<evidence type="ECO:0000256" key="1">
    <source>
        <dbReference type="ARBA" id="ARBA00000085"/>
    </source>
</evidence>
<keyword evidence="12" id="KW-1185">Reference proteome</keyword>
<dbReference type="SUPFAM" id="SSF47384">
    <property type="entry name" value="Homodimeric domain of signal transducing histidine kinase"/>
    <property type="match status" value="1"/>
</dbReference>
<evidence type="ECO:0000256" key="4">
    <source>
        <dbReference type="ARBA" id="ARBA00022553"/>
    </source>
</evidence>
<dbReference type="PROSITE" id="PS50109">
    <property type="entry name" value="HIS_KIN"/>
    <property type="match status" value="1"/>
</dbReference>
<dbReference type="FunFam" id="1.10.287.130:FF:000001">
    <property type="entry name" value="Two-component sensor histidine kinase"/>
    <property type="match status" value="1"/>
</dbReference>
<dbReference type="InterPro" id="IPR036890">
    <property type="entry name" value="HATPase_C_sf"/>
</dbReference>
<sequence>MLSEVLLAALPAVLITLAVTGLGVALLQRLRRRSLSAATTALVILPLVAAFSGVLVVSGFMYTPQLLGTLVACLVAAVVTVPAALLLGRTLAREALWQHEARAAERQAEQSRRDLVAGMSHDLRSPLAGVRAMTDAVLDQVVSDPAEVREYVSRIRHETLRMSGMVDDLFQLSRATSGTLQLNLQRVSLAEVASEAVAAGAEVARAAGVTVDADRPGDWPHALGSETDLLRVLGNLLGNAVRHTPAGGSVLLTAGAAEGTVWIRVEDGCGGIPDAELPRIFEVGFRGTGARTPTDRAGAGLGLAVARGLVHAQGGSLSIANHGPGCRAEIRLSPPDATGARPQAPAHAGDLTEALPRRRGPDVSDGAAPRRGRP</sequence>
<dbReference type="RefSeq" id="WP_179761565.1">
    <property type="nucleotide sequence ID" value="NZ_BAAAJZ010000003.1"/>
</dbReference>
<comment type="subcellular location">
    <subcellularLocation>
        <location evidence="2">Cell membrane</location>
    </subcellularLocation>
</comment>
<comment type="caution">
    <text evidence="11">The sequence shown here is derived from an EMBL/GenBank/DDBJ whole genome shotgun (WGS) entry which is preliminary data.</text>
</comment>
<comment type="catalytic activity">
    <reaction evidence="1">
        <text>ATP + protein L-histidine = ADP + protein N-phospho-L-histidine.</text>
        <dbReference type="EC" id="2.7.13.3"/>
    </reaction>
</comment>
<dbReference type="SUPFAM" id="SSF55874">
    <property type="entry name" value="ATPase domain of HSP90 chaperone/DNA topoisomerase II/histidine kinase"/>
    <property type="match status" value="1"/>
</dbReference>
<dbReference type="EMBL" id="JACCCZ010000001">
    <property type="protein sequence ID" value="NYG03008.1"/>
    <property type="molecule type" value="Genomic_DNA"/>
</dbReference>
<organism evidence="11 12">
    <name type="scientific">Pseudonocardia alni</name>
    <name type="common">Amycolata alni</name>
    <dbReference type="NCBI Taxonomy" id="33907"/>
    <lineage>
        <taxon>Bacteria</taxon>
        <taxon>Bacillati</taxon>
        <taxon>Actinomycetota</taxon>
        <taxon>Actinomycetes</taxon>
        <taxon>Pseudonocardiales</taxon>
        <taxon>Pseudonocardiaceae</taxon>
        <taxon>Pseudonocardia</taxon>
    </lineage>
</organism>
<evidence type="ECO:0000256" key="7">
    <source>
        <dbReference type="ARBA" id="ARBA00023012"/>
    </source>
</evidence>
<dbReference type="PANTHER" id="PTHR43711:SF1">
    <property type="entry name" value="HISTIDINE KINASE 1"/>
    <property type="match status" value="1"/>
</dbReference>
<evidence type="ECO:0000256" key="5">
    <source>
        <dbReference type="ARBA" id="ARBA00022679"/>
    </source>
</evidence>
<dbReference type="SMART" id="SM00387">
    <property type="entry name" value="HATPase_c"/>
    <property type="match status" value="1"/>
</dbReference>
<dbReference type="InterPro" id="IPR036097">
    <property type="entry name" value="HisK_dim/P_sf"/>
</dbReference>
<dbReference type="Gene3D" id="1.10.287.130">
    <property type="match status" value="1"/>
</dbReference>
<dbReference type="SMART" id="SM00388">
    <property type="entry name" value="HisKA"/>
    <property type="match status" value="1"/>
</dbReference>
<dbReference type="PANTHER" id="PTHR43711">
    <property type="entry name" value="TWO-COMPONENT HISTIDINE KINASE"/>
    <property type="match status" value="1"/>
</dbReference>
<feature type="domain" description="Histidine kinase" evidence="10">
    <location>
        <begin position="118"/>
        <end position="336"/>
    </location>
</feature>
<proteinExistence type="predicted"/>
<dbReference type="Gene3D" id="3.30.565.10">
    <property type="entry name" value="Histidine kinase-like ATPase, C-terminal domain"/>
    <property type="match status" value="1"/>
</dbReference>
<keyword evidence="4" id="KW-0597">Phosphoprotein</keyword>
<dbReference type="InterPro" id="IPR003594">
    <property type="entry name" value="HATPase_dom"/>
</dbReference>
<evidence type="ECO:0000256" key="9">
    <source>
        <dbReference type="SAM" id="Phobius"/>
    </source>
</evidence>
<keyword evidence="9" id="KW-0472">Membrane</keyword>
<name>A0A852W1I1_PSEA5</name>
<dbReference type="AlphaFoldDB" id="A0A852W1I1"/>
<dbReference type="InterPro" id="IPR050736">
    <property type="entry name" value="Sensor_HK_Regulatory"/>
</dbReference>
<evidence type="ECO:0000313" key="11">
    <source>
        <dbReference type="EMBL" id="NYG03008.1"/>
    </source>
</evidence>
<evidence type="ECO:0000256" key="2">
    <source>
        <dbReference type="ARBA" id="ARBA00004236"/>
    </source>
</evidence>
<feature type="transmembrane region" description="Helical" evidence="9">
    <location>
        <begin position="39"/>
        <end position="60"/>
    </location>
</feature>
<keyword evidence="5" id="KW-0808">Transferase</keyword>
<dbReference type="InterPro" id="IPR004358">
    <property type="entry name" value="Sig_transdc_His_kin-like_C"/>
</dbReference>
<dbReference type="InterPro" id="IPR005467">
    <property type="entry name" value="His_kinase_dom"/>
</dbReference>
<dbReference type="Proteomes" id="UP000549695">
    <property type="component" value="Unassembled WGS sequence"/>
</dbReference>
<evidence type="ECO:0000256" key="8">
    <source>
        <dbReference type="SAM" id="MobiDB-lite"/>
    </source>
</evidence>
<dbReference type="PRINTS" id="PR00344">
    <property type="entry name" value="BCTRLSENSOR"/>
</dbReference>
<reference evidence="11 12" key="1">
    <citation type="submission" date="2020-07" db="EMBL/GenBank/DDBJ databases">
        <title>Sequencing the genomes of 1000 actinobacteria strains.</title>
        <authorList>
            <person name="Klenk H.-P."/>
        </authorList>
    </citation>
    <scope>NUCLEOTIDE SEQUENCE [LARGE SCALE GENOMIC DNA]</scope>
    <source>
        <strain evidence="11 12">DSM 44749</strain>
    </source>
</reference>
<dbReference type="EC" id="2.7.13.3" evidence="3"/>
<evidence type="ECO:0000256" key="6">
    <source>
        <dbReference type="ARBA" id="ARBA00022777"/>
    </source>
</evidence>
<keyword evidence="7" id="KW-0902">Two-component regulatory system</keyword>